<name>A0A8J2JR65_9HEXA</name>
<gene>
    <name evidence="1" type="ORF">AFUS01_LOCUS9179</name>
</gene>
<feature type="non-terminal residue" evidence="1">
    <location>
        <position position="10"/>
    </location>
</feature>
<reference evidence="1" key="1">
    <citation type="submission" date="2021-06" db="EMBL/GenBank/DDBJ databases">
        <authorList>
            <person name="Hodson N. C."/>
            <person name="Mongue J. A."/>
            <person name="Jaron S. K."/>
        </authorList>
    </citation>
    <scope>NUCLEOTIDE SEQUENCE</scope>
</reference>
<sequence length="10" mass="1096">LKFLSVDTCA</sequence>
<dbReference type="Proteomes" id="UP000708208">
    <property type="component" value="Unassembled WGS sequence"/>
</dbReference>
<proteinExistence type="predicted"/>
<accession>A0A8J2JR65</accession>
<organism evidence="1 2">
    <name type="scientific">Allacma fusca</name>
    <dbReference type="NCBI Taxonomy" id="39272"/>
    <lineage>
        <taxon>Eukaryota</taxon>
        <taxon>Metazoa</taxon>
        <taxon>Ecdysozoa</taxon>
        <taxon>Arthropoda</taxon>
        <taxon>Hexapoda</taxon>
        <taxon>Collembola</taxon>
        <taxon>Symphypleona</taxon>
        <taxon>Sminthuridae</taxon>
        <taxon>Allacma</taxon>
    </lineage>
</organism>
<evidence type="ECO:0000313" key="1">
    <source>
        <dbReference type="EMBL" id="CAG7719879.1"/>
    </source>
</evidence>
<keyword evidence="2" id="KW-1185">Reference proteome</keyword>
<dbReference type="EMBL" id="CAJVCH010065351">
    <property type="protein sequence ID" value="CAG7719879.1"/>
    <property type="molecule type" value="Genomic_DNA"/>
</dbReference>
<evidence type="ECO:0000313" key="2">
    <source>
        <dbReference type="Proteomes" id="UP000708208"/>
    </source>
</evidence>
<protein>
    <submittedName>
        <fullName evidence="1">Uncharacterized protein</fullName>
    </submittedName>
</protein>
<comment type="caution">
    <text evidence="1">The sequence shown here is derived from an EMBL/GenBank/DDBJ whole genome shotgun (WGS) entry which is preliminary data.</text>
</comment>
<feature type="non-terminal residue" evidence="1">
    <location>
        <position position="1"/>
    </location>
</feature>